<comment type="similarity">
    <text evidence="2">Belongs to the plexin family.</text>
</comment>
<dbReference type="FunFam" id="2.60.40.10:FF:000320">
    <property type="entry name" value="Plexin A1"/>
    <property type="match status" value="1"/>
</dbReference>
<dbReference type="GO" id="GO:0017154">
    <property type="term" value="F:semaphorin receptor activity"/>
    <property type="evidence" value="ECO:0007669"/>
    <property type="project" value="InterPro"/>
</dbReference>
<evidence type="ECO:0000256" key="5">
    <source>
        <dbReference type="ARBA" id="ARBA00022692"/>
    </source>
</evidence>
<dbReference type="SUPFAM" id="SSF101912">
    <property type="entry name" value="Sema domain"/>
    <property type="match status" value="1"/>
</dbReference>
<dbReference type="Pfam" id="PF18020">
    <property type="entry name" value="TIG_2"/>
    <property type="match status" value="1"/>
</dbReference>
<dbReference type="InterPro" id="IPR001627">
    <property type="entry name" value="Semap_dom"/>
</dbReference>
<evidence type="ECO:0000256" key="8">
    <source>
        <dbReference type="ARBA" id="ARBA00022902"/>
    </source>
</evidence>
<dbReference type="PANTHER" id="PTHR22625">
    <property type="entry name" value="PLEXIN"/>
    <property type="match status" value="1"/>
</dbReference>
<protein>
    <submittedName>
        <fullName evidence="15">PLXNA</fullName>
    </submittedName>
</protein>
<dbReference type="AlphaFoldDB" id="A0A7R8CU65"/>
<evidence type="ECO:0000256" key="12">
    <source>
        <dbReference type="ARBA" id="ARBA00023170"/>
    </source>
</evidence>
<dbReference type="CDD" id="cd11236">
    <property type="entry name" value="Sema_plexin_like"/>
    <property type="match status" value="1"/>
</dbReference>
<evidence type="ECO:0000256" key="6">
    <source>
        <dbReference type="ARBA" id="ARBA00022729"/>
    </source>
</evidence>
<evidence type="ECO:0000256" key="11">
    <source>
        <dbReference type="ARBA" id="ARBA00023157"/>
    </source>
</evidence>
<dbReference type="SMART" id="SM00429">
    <property type="entry name" value="IPT"/>
    <property type="match status" value="2"/>
</dbReference>
<gene>
    <name evidence="15" type="ORF">LSAA_9423</name>
</gene>
<dbReference type="Proteomes" id="UP000675881">
    <property type="component" value="Chromosome 5"/>
</dbReference>
<evidence type="ECO:0000256" key="7">
    <source>
        <dbReference type="ARBA" id="ARBA00022737"/>
    </source>
</evidence>
<dbReference type="Pfam" id="PF01437">
    <property type="entry name" value="PSI"/>
    <property type="match status" value="2"/>
</dbReference>
<keyword evidence="8" id="KW-0524">Neurogenesis</keyword>
<keyword evidence="10" id="KW-0472">Membrane</keyword>
<dbReference type="InterPro" id="IPR013783">
    <property type="entry name" value="Ig-like_fold"/>
</dbReference>
<dbReference type="Pfam" id="PF01833">
    <property type="entry name" value="TIG"/>
    <property type="match status" value="1"/>
</dbReference>
<dbReference type="GO" id="GO:0030334">
    <property type="term" value="P:regulation of cell migration"/>
    <property type="evidence" value="ECO:0007669"/>
    <property type="project" value="TreeGrafter"/>
</dbReference>
<keyword evidence="11" id="KW-1015">Disulfide bond</keyword>
<keyword evidence="5" id="KW-0812">Transmembrane</keyword>
<comment type="subcellular location">
    <subcellularLocation>
        <location evidence="1">Cell membrane</location>
        <topology evidence="1">Single-pass type I membrane protein</topology>
    </subcellularLocation>
</comment>
<evidence type="ECO:0000256" key="9">
    <source>
        <dbReference type="ARBA" id="ARBA00022989"/>
    </source>
</evidence>
<keyword evidence="3" id="KW-0217">Developmental protein</keyword>
<dbReference type="OrthoDB" id="125363at2759"/>
<dbReference type="InterPro" id="IPR036352">
    <property type="entry name" value="Semap_dom_sf"/>
</dbReference>
<dbReference type="PROSITE" id="PS51004">
    <property type="entry name" value="SEMA"/>
    <property type="match status" value="1"/>
</dbReference>
<keyword evidence="4" id="KW-1003">Cell membrane</keyword>
<evidence type="ECO:0000256" key="2">
    <source>
        <dbReference type="ARBA" id="ARBA00010297"/>
    </source>
</evidence>
<dbReference type="InterPro" id="IPR015943">
    <property type="entry name" value="WD40/YVTN_repeat-like_dom_sf"/>
</dbReference>
<evidence type="ECO:0000313" key="15">
    <source>
        <dbReference type="EMBL" id="CAF2933888.1"/>
    </source>
</evidence>
<keyword evidence="7" id="KW-0677">Repeat</keyword>
<dbReference type="EMBL" id="HG994584">
    <property type="protein sequence ID" value="CAF2933888.1"/>
    <property type="molecule type" value="Genomic_DNA"/>
</dbReference>
<dbReference type="InterPro" id="IPR041019">
    <property type="entry name" value="TIG1_plexin"/>
</dbReference>
<proteinExistence type="inferred from homology"/>
<dbReference type="Pfam" id="PF01403">
    <property type="entry name" value="Sema"/>
    <property type="match status" value="1"/>
</dbReference>
<dbReference type="SUPFAM" id="SSF103575">
    <property type="entry name" value="Plexin repeat"/>
    <property type="match status" value="2"/>
</dbReference>
<keyword evidence="9" id="KW-1133">Transmembrane helix</keyword>
<dbReference type="Pfam" id="PF17960">
    <property type="entry name" value="TIG_plexin"/>
    <property type="match status" value="1"/>
</dbReference>
<evidence type="ECO:0000256" key="3">
    <source>
        <dbReference type="ARBA" id="ARBA00022473"/>
    </source>
</evidence>
<keyword evidence="13" id="KW-0325">Glycoprotein</keyword>
<dbReference type="Gene3D" id="2.130.10.10">
    <property type="entry name" value="YVTN repeat-like/Quinoprotein amine dehydrogenase"/>
    <property type="match status" value="2"/>
</dbReference>
<sequence length="1134" mass="125664">MSSDFSRVSFLSVWILFTCCPGNLKTHDVVARFQDKRSGLEGSKGPALNNLVVDKVTGLVYVGAVNRLYQLHPDLTRRSTVVTGPQEDTPQCSVIPKCRFPTRLTDNVNKALVIDYAESRLIACGSLFQGACSIRSLRNISHVEREVFESVVANNATATTVVFIAPGPPNPPISRVLYVGVSFTANGPYRTDVPAIASRSLEGDRLLQIAEISLTTGTRMHINSIVKQTYPINYIYGFSSEGFSYFLTTQMKRTQASPFHSRLIRVCHDDQDYYSYTEIPIECISSNSSKNYNLVQAAYLGKPASDLASNLGITVQDDVLFAVFSESDSSEGEISSKPSKNSALCLYSLNGKGSKDLISFLRASSVSILDFYKLGRSFVVLNVNTPFGGDLPLTVEPVITFDNSLLTAVTAMSTGDYTVAFIGTGDGYLKKVAVSSSNSGLEYSTIQISKESKVNPDITFDLKREHIYVMTEKQSFKTKDPYCGWCSLKNKCLLSGDCKNDTMNLLYWISYKSGLCTTITQVKPKELQSTTSSMLTLSIDNLQSLSGQFICVFATLGKTLITDATLTSNKITCMTPTNDLLPLIPANEHNYTSALSVRMSKGPDLVSTNFTFFDCNTFNTCSSCVSSNFPCDWCVDAHRCTHDTAEYCQNDILVTGAKSFGPSIRSGPGFCPQINITSDGGSSEILVSTGISKAIRVKIYNIASFMGNTGFVCQFNIEGRSTSTNAQMLGDIIYCEDMEFSYTSRAPKMNALFAVIWGGSKPLDNPDNIHVLIYNCKEMADNCGLCLSLDEKFECGWCESSGMCEVQGKCGKDATSWLNRDKTCPNPMVLDFHPTTGPWEGGTNITIHGINLGKQFNDIYGGVTVAGVYCDPYEHLYQRTEKIKGPVIVKVADFRGESTEDYEFIDPQLKYIRPLSGPQSGGTRIRIIGEYLNAGSHIEAIIGDSPCQIVETRPDMAICITSGSKSLSKEPVKMIFDKGIRELECQKYEYVEDPIIHSVYSGSLGGRVQKNTQRNCFRRNKYNSRKHYYSNPCNVVNNKKMFCLSPRVESLAWININQPEPIDLNFGFVMDNVDRVQNISNVLNSYFLLYPDPEFYKFDEEDGIKYYKFDYLTLNGKNLNRALKESDIKWICGK</sequence>
<dbReference type="InterPro" id="IPR014756">
    <property type="entry name" value="Ig_E-set"/>
</dbReference>
<dbReference type="GO" id="GO:0120025">
    <property type="term" value="C:plasma membrane bounded cell projection"/>
    <property type="evidence" value="ECO:0007669"/>
    <property type="project" value="UniProtKB-ARBA"/>
</dbReference>
<dbReference type="SUPFAM" id="SSF81296">
    <property type="entry name" value="E set domains"/>
    <property type="match status" value="2"/>
</dbReference>
<accession>A0A7R8CU65</accession>
<dbReference type="FunFam" id="2.60.40.10:FF:000728">
    <property type="entry name" value="Plexin D1"/>
    <property type="match status" value="1"/>
</dbReference>
<dbReference type="Gene3D" id="2.60.40.10">
    <property type="entry name" value="Immunoglobulins"/>
    <property type="match status" value="4"/>
</dbReference>
<evidence type="ECO:0000256" key="13">
    <source>
        <dbReference type="ARBA" id="ARBA00023180"/>
    </source>
</evidence>
<name>A0A7R8CU65_LEPSM</name>
<evidence type="ECO:0000256" key="4">
    <source>
        <dbReference type="ARBA" id="ARBA00022475"/>
    </source>
</evidence>
<evidence type="ECO:0000256" key="10">
    <source>
        <dbReference type="ARBA" id="ARBA00023136"/>
    </source>
</evidence>
<dbReference type="InterPro" id="IPR016201">
    <property type="entry name" value="PSI"/>
</dbReference>
<evidence type="ECO:0000256" key="14">
    <source>
        <dbReference type="PROSITE-ProRule" id="PRU00352"/>
    </source>
</evidence>
<dbReference type="InterPro" id="IPR002909">
    <property type="entry name" value="IPT_dom"/>
</dbReference>
<dbReference type="PANTHER" id="PTHR22625:SF70">
    <property type="entry name" value="PLEXIN A, ISOFORM A"/>
    <property type="match status" value="1"/>
</dbReference>
<dbReference type="Pfam" id="PF24479">
    <property type="entry name" value="PSI_PlexinA-B"/>
    <property type="match status" value="1"/>
</dbReference>
<dbReference type="InterPro" id="IPR002165">
    <property type="entry name" value="Plexin_repeat"/>
</dbReference>
<keyword evidence="16" id="KW-1185">Reference proteome</keyword>
<dbReference type="InterPro" id="IPR031148">
    <property type="entry name" value="Plexin"/>
</dbReference>
<dbReference type="GO" id="GO:0005886">
    <property type="term" value="C:plasma membrane"/>
    <property type="evidence" value="ECO:0007669"/>
    <property type="project" value="UniProtKB-SubCell"/>
</dbReference>
<dbReference type="InterPro" id="IPR041362">
    <property type="entry name" value="TIG2_plexin"/>
</dbReference>
<evidence type="ECO:0000256" key="1">
    <source>
        <dbReference type="ARBA" id="ARBA00004251"/>
    </source>
</evidence>
<dbReference type="GO" id="GO:0002116">
    <property type="term" value="C:semaphorin receptor complex"/>
    <property type="evidence" value="ECO:0007669"/>
    <property type="project" value="TreeGrafter"/>
</dbReference>
<evidence type="ECO:0000313" key="16">
    <source>
        <dbReference type="Proteomes" id="UP000675881"/>
    </source>
</evidence>
<organism evidence="15 16">
    <name type="scientific">Lepeophtheirus salmonis</name>
    <name type="common">Salmon louse</name>
    <name type="synonym">Caligus salmonis</name>
    <dbReference type="NCBI Taxonomy" id="72036"/>
    <lineage>
        <taxon>Eukaryota</taxon>
        <taxon>Metazoa</taxon>
        <taxon>Ecdysozoa</taxon>
        <taxon>Arthropoda</taxon>
        <taxon>Crustacea</taxon>
        <taxon>Multicrustacea</taxon>
        <taxon>Hexanauplia</taxon>
        <taxon>Copepoda</taxon>
        <taxon>Siphonostomatoida</taxon>
        <taxon>Caligidae</taxon>
        <taxon>Lepeophtheirus</taxon>
    </lineage>
</organism>
<dbReference type="GO" id="GO:0009653">
    <property type="term" value="P:anatomical structure morphogenesis"/>
    <property type="evidence" value="ECO:0007669"/>
    <property type="project" value="UniProtKB-ARBA"/>
</dbReference>
<dbReference type="GO" id="GO:0007399">
    <property type="term" value="P:nervous system development"/>
    <property type="evidence" value="ECO:0007669"/>
    <property type="project" value="UniProtKB-KW"/>
</dbReference>
<keyword evidence="12" id="KW-0675">Receptor</keyword>
<dbReference type="FunFam" id="2.60.40.10:FF:001407">
    <property type="entry name" value="Plexin A, isoform B"/>
    <property type="match status" value="1"/>
</dbReference>
<dbReference type="SMART" id="SM00423">
    <property type="entry name" value="PSI"/>
    <property type="match status" value="3"/>
</dbReference>
<reference evidence="15" key="1">
    <citation type="submission" date="2021-02" db="EMBL/GenBank/DDBJ databases">
        <authorList>
            <person name="Bekaert M."/>
        </authorList>
    </citation>
    <scope>NUCLEOTIDE SEQUENCE</scope>
    <source>
        <strain evidence="15">IoA-00</strain>
    </source>
</reference>
<comment type="caution">
    <text evidence="14">Lacks conserved residue(s) required for the propagation of feature annotation.</text>
</comment>
<keyword evidence="6" id="KW-0732">Signal</keyword>
<dbReference type="SMART" id="SM00630">
    <property type="entry name" value="Sema"/>
    <property type="match status" value="1"/>
</dbReference>